<name>A0A0M4KE42_MORAL</name>
<keyword evidence="2 4" id="KW-0328">Glycosyltransferase</keyword>
<accession>A0A0M4KE42</accession>
<dbReference type="GO" id="GO:0035251">
    <property type="term" value="F:UDP-glucosyltransferase activity"/>
    <property type="evidence" value="ECO:0007669"/>
    <property type="project" value="InterPro"/>
</dbReference>
<evidence type="ECO:0000256" key="1">
    <source>
        <dbReference type="ARBA" id="ARBA00009995"/>
    </source>
</evidence>
<evidence type="ECO:0000256" key="3">
    <source>
        <dbReference type="ARBA" id="ARBA00022679"/>
    </source>
</evidence>
<protein>
    <recommendedName>
        <fullName evidence="5">Glycosyltransferase</fullName>
        <ecNumber evidence="5">2.4.1.-</ecNumber>
    </recommendedName>
</protein>
<organism evidence="6">
    <name type="scientific">Morus alba</name>
    <name type="common">White mulberry</name>
    <dbReference type="NCBI Taxonomy" id="3498"/>
    <lineage>
        <taxon>Eukaryota</taxon>
        <taxon>Viridiplantae</taxon>
        <taxon>Streptophyta</taxon>
        <taxon>Embryophyta</taxon>
        <taxon>Tracheophyta</taxon>
        <taxon>Spermatophyta</taxon>
        <taxon>Magnoliopsida</taxon>
        <taxon>eudicotyledons</taxon>
        <taxon>Gunneridae</taxon>
        <taxon>Pentapetalae</taxon>
        <taxon>rosids</taxon>
        <taxon>fabids</taxon>
        <taxon>Rosales</taxon>
        <taxon>Moraceae</taxon>
        <taxon>Moreae</taxon>
        <taxon>Morus</taxon>
    </lineage>
</organism>
<dbReference type="InterPro" id="IPR035595">
    <property type="entry name" value="UDP_glycos_trans_CS"/>
</dbReference>
<dbReference type="InterPro" id="IPR002213">
    <property type="entry name" value="UDP_glucos_trans"/>
</dbReference>
<evidence type="ECO:0000256" key="2">
    <source>
        <dbReference type="ARBA" id="ARBA00022676"/>
    </source>
</evidence>
<dbReference type="InterPro" id="IPR050481">
    <property type="entry name" value="UDP-glycosyltransf_plant"/>
</dbReference>
<dbReference type="PANTHER" id="PTHR48049">
    <property type="entry name" value="GLYCOSYLTRANSFERASE"/>
    <property type="match status" value="1"/>
</dbReference>
<dbReference type="EC" id="2.4.1.-" evidence="5"/>
<keyword evidence="3 4" id="KW-0808">Transferase</keyword>
<dbReference type="Pfam" id="PF00201">
    <property type="entry name" value="UDPGT"/>
    <property type="match status" value="1"/>
</dbReference>
<dbReference type="PANTHER" id="PTHR48049:SF84">
    <property type="entry name" value="UDP-GLYCOSYLTRANSFERASE 79A6"/>
    <property type="match status" value="1"/>
</dbReference>
<dbReference type="FunFam" id="3.40.50.2000:FF:000037">
    <property type="entry name" value="Glycosyltransferase"/>
    <property type="match status" value="1"/>
</dbReference>
<sequence length="480" mass="53420">MTRVSSTDHDNQLHVVMFPFFAFGHISPFIQLSNKLSSHGVQITFFTIPGYVSRIKTLLTPKSTTQIIPLQIPTIQGLTDTTAGTSDLPTSKHGNLMKALDLMQPQIKTLLSELKPNFVFFDFAQYWMPSLASELGIKTFFFSVFSAISGAYITVPARLTGTEGSNVTVTDLKNPPPGFPPSSTVRLRTFEGRDFLFMFRSSDGGPRGIDRNIVGFRGCTAVIKKTCHEMEGPYLDFMSSQFGKPILLTGPLVPQPPSGVLDEKWENWLSRFEPKSVVFCSFGSETFLNDDQIRELALGLELTGLPFFLVLNFPANVDAGAELARALPEGFTERMKERGVVHSGWVQQQLILAHKSVGCYLCHSGFSSVIEALVNDCQLALLPFKGDQFLNAKLLVDDMKAGVEVNRRDEDGYFGKLDVYEAVKKVMVEVEEEPGKSIRVNHEKWRGFLLDRTVQDKFISDIVVEMRGMAKKDCQDSSTA</sequence>
<dbReference type="CDD" id="cd03784">
    <property type="entry name" value="GT1_Gtf-like"/>
    <property type="match status" value="1"/>
</dbReference>
<dbReference type="AlphaFoldDB" id="A0A0M4KE42"/>
<dbReference type="SUPFAM" id="SSF53756">
    <property type="entry name" value="UDP-Glycosyltransferase/glycogen phosphorylase"/>
    <property type="match status" value="1"/>
</dbReference>
<dbReference type="PROSITE" id="PS00375">
    <property type="entry name" value="UDPGT"/>
    <property type="match status" value="1"/>
</dbReference>
<comment type="similarity">
    <text evidence="1 4">Belongs to the UDP-glycosyltransferase family.</text>
</comment>
<reference evidence="6" key="1">
    <citation type="submission" date="2015-07" db="EMBL/GenBank/DDBJ databases">
        <title>Accumulation of anthocyanins and expression of anthocyanin biosynthetic genes in mulberry (Morus alba L.).</title>
        <authorList>
            <person name="Zhao S."/>
        </authorList>
    </citation>
    <scope>NUCLEOTIDE SEQUENCE</scope>
</reference>
<proteinExistence type="evidence at transcript level"/>
<dbReference type="Gene3D" id="3.40.50.2000">
    <property type="entry name" value="Glycogen Phosphorylase B"/>
    <property type="match status" value="2"/>
</dbReference>
<evidence type="ECO:0000256" key="4">
    <source>
        <dbReference type="RuleBase" id="RU003718"/>
    </source>
</evidence>
<dbReference type="EMBL" id="KT324624">
    <property type="protein sequence ID" value="ALD83609.1"/>
    <property type="molecule type" value="mRNA"/>
</dbReference>
<evidence type="ECO:0000256" key="5">
    <source>
        <dbReference type="RuleBase" id="RU362057"/>
    </source>
</evidence>
<evidence type="ECO:0000313" key="6">
    <source>
        <dbReference type="EMBL" id="ALD83609.1"/>
    </source>
</evidence>